<dbReference type="GO" id="GO:0016491">
    <property type="term" value="F:oxidoreductase activity"/>
    <property type="evidence" value="ECO:0007669"/>
    <property type="project" value="UniProtKB-KW"/>
</dbReference>
<organism evidence="3 4">
    <name type="scientific">Actinophytocola oryzae</name>
    <dbReference type="NCBI Taxonomy" id="502181"/>
    <lineage>
        <taxon>Bacteria</taxon>
        <taxon>Bacillati</taxon>
        <taxon>Actinomycetota</taxon>
        <taxon>Actinomycetes</taxon>
        <taxon>Pseudonocardiales</taxon>
        <taxon>Pseudonocardiaceae</taxon>
    </lineage>
</organism>
<dbReference type="InterPro" id="IPR002347">
    <property type="entry name" value="SDR_fam"/>
</dbReference>
<evidence type="ECO:0000256" key="2">
    <source>
        <dbReference type="ARBA" id="ARBA00023002"/>
    </source>
</evidence>
<name>A0A4R7VUX0_9PSEU</name>
<evidence type="ECO:0000313" key="3">
    <source>
        <dbReference type="EMBL" id="TDV53790.1"/>
    </source>
</evidence>
<evidence type="ECO:0000256" key="1">
    <source>
        <dbReference type="ARBA" id="ARBA00006484"/>
    </source>
</evidence>
<accession>A0A4R7VUX0</accession>
<dbReference type="RefSeq" id="WP_133902816.1">
    <property type="nucleotide sequence ID" value="NZ_SOCP01000004.1"/>
</dbReference>
<dbReference type="OrthoDB" id="286404at2"/>
<dbReference type="Proteomes" id="UP000294927">
    <property type="component" value="Unassembled WGS sequence"/>
</dbReference>
<comment type="similarity">
    <text evidence="1">Belongs to the short-chain dehydrogenases/reductases (SDR) family.</text>
</comment>
<dbReference type="PRINTS" id="PR00081">
    <property type="entry name" value="GDHRDH"/>
</dbReference>
<keyword evidence="4" id="KW-1185">Reference proteome</keyword>
<dbReference type="Pfam" id="PF00106">
    <property type="entry name" value="adh_short"/>
    <property type="match status" value="1"/>
</dbReference>
<protein>
    <submittedName>
        <fullName evidence="3">NADP-dependent 3-hydroxy acid dehydrogenase YdfG</fullName>
    </submittedName>
</protein>
<dbReference type="AlphaFoldDB" id="A0A4R7VUX0"/>
<keyword evidence="2" id="KW-0560">Oxidoreductase</keyword>
<dbReference type="SUPFAM" id="SSF51735">
    <property type="entry name" value="NAD(P)-binding Rossmann-fold domains"/>
    <property type="match status" value="1"/>
</dbReference>
<dbReference type="InterPro" id="IPR036291">
    <property type="entry name" value="NAD(P)-bd_dom_sf"/>
</dbReference>
<comment type="caution">
    <text evidence="3">The sequence shown here is derived from an EMBL/GenBank/DDBJ whole genome shotgun (WGS) entry which is preliminary data.</text>
</comment>
<reference evidence="3 4" key="1">
    <citation type="submission" date="2019-03" db="EMBL/GenBank/DDBJ databases">
        <title>Genomic Encyclopedia of Archaeal and Bacterial Type Strains, Phase II (KMG-II): from individual species to whole genera.</title>
        <authorList>
            <person name="Goeker M."/>
        </authorList>
    </citation>
    <scope>NUCLEOTIDE SEQUENCE [LARGE SCALE GENOMIC DNA]</scope>
    <source>
        <strain evidence="3 4">DSM 45499</strain>
    </source>
</reference>
<proteinExistence type="inferred from homology"/>
<evidence type="ECO:0000313" key="4">
    <source>
        <dbReference type="Proteomes" id="UP000294927"/>
    </source>
</evidence>
<dbReference type="PANTHER" id="PTHR24321:SF8">
    <property type="entry name" value="ESTRADIOL 17-BETA-DEHYDROGENASE 8-RELATED"/>
    <property type="match status" value="1"/>
</dbReference>
<dbReference type="EMBL" id="SOCP01000004">
    <property type="protein sequence ID" value="TDV53790.1"/>
    <property type="molecule type" value="Genomic_DNA"/>
</dbReference>
<sequence>MTGSVVPGGATRSVLVTGGTGGLGGAVTRAFAEAGWRTVVPFRNEEPTGVVAVKADLGDPVSVGEVAEVAAGEAGAPLVAVVNLVGGFAMGGRVHETPVEEFEAQFRTNLRPTYLVCAATIPHLVEAGGGSVVCLSSRAALHPFAGAAGYIAAKAAVLALVDALDAEYRADRVRVNAVLPGVIDTPANRASMPDADRADWVAPEDIARTILFLAGDDAATISGARVPVDRA</sequence>
<dbReference type="Gene3D" id="3.40.50.720">
    <property type="entry name" value="NAD(P)-binding Rossmann-like Domain"/>
    <property type="match status" value="1"/>
</dbReference>
<gene>
    <name evidence="3" type="ORF">CLV71_104258</name>
</gene>
<dbReference type="PANTHER" id="PTHR24321">
    <property type="entry name" value="DEHYDROGENASES, SHORT CHAIN"/>
    <property type="match status" value="1"/>
</dbReference>